<evidence type="ECO:0000256" key="5">
    <source>
        <dbReference type="ARBA" id="ARBA00022475"/>
    </source>
</evidence>
<feature type="transmembrane region" description="Helical" evidence="13">
    <location>
        <begin position="47"/>
        <end position="70"/>
    </location>
</feature>
<name>A0A316FXM0_9GAMM</name>
<dbReference type="NCBIfam" id="TIGR00439">
    <property type="entry name" value="FtsX_Gneg"/>
    <property type="match status" value="1"/>
</dbReference>
<evidence type="ECO:0000256" key="11">
    <source>
        <dbReference type="ARBA" id="ARBA00023306"/>
    </source>
</evidence>
<protein>
    <recommendedName>
        <fullName evidence="4 12">Cell division protein FtsX</fullName>
    </recommendedName>
</protein>
<evidence type="ECO:0000256" key="13">
    <source>
        <dbReference type="SAM" id="Phobius"/>
    </source>
</evidence>
<comment type="subcellular location">
    <subcellularLocation>
        <location evidence="1">Cell inner membrane</location>
        <topology evidence="1">Multi-pass membrane protein</topology>
    </subcellularLocation>
</comment>
<evidence type="ECO:0000256" key="7">
    <source>
        <dbReference type="ARBA" id="ARBA00022618"/>
    </source>
</evidence>
<comment type="function">
    <text evidence="12">Part of the ABC transporter FtsEX involved in cellular division.</text>
</comment>
<keyword evidence="7 12" id="KW-0132">Cell division</keyword>
<evidence type="ECO:0000256" key="8">
    <source>
        <dbReference type="ARBA" id="ARBA00022692"/>
    </source>
</evidence>
<dbReference type="GO" id="GO:0005886">
    <property type="term" value="C:plasma membrane"/>
    <property type="evidence" value="ECO:0007669"/>
    <property type="project" value="UniProtKB-SubCell"/>
</dbReference>
<gene>
    <name evidence="16" type="ORF">C8D97_11263</name>
</gene>
<evidence type="ECO:0000259" key="15">
    <source>
        <dbReference type="Pfam" id="PF18075"/>
    </source>
</evidence>
<evidence type="ECO:0000256" key="10">
    <source>
        <dbReference type="ARBA" id="ARBA00023136"/>
    </source>
</evidence>
<dbReference type="GO" id="GO:0032153">
    <property type="term" value="C:cell division site"/>
    <property type="evidence" value="ECO:0007669"/>
    <property type="project" value="TreeGrafter"/>
</dbReference>
<dbReference type="Proteomes" id="UP000245790">
    <property type="component" value="Unassembled WGS sequence"/>
</dbReference>
<feature type="domain" description="ABC3 transporter permease C-terminal" evidence="14">
    <location>
        <begin position="203"/>
        <end position="317"/>
    </location>
</feature>
<dbReference type="PIRSF" id="PIRSF003097">
    <property type="entry name" value="FtsX"/>
    <property type="match status" value="1"/>
</dbReference>
<comment type="similarity">
    <text evidence="2 12">Belongs to the ABC-4 integral membrane protein family. FtsX subfamily.</text>
</comment>
<evidence type="ECO:0000256" key="2">
    <source>
        <dbReference type="ARBA" id="ARBA00007379"/>
    </source>
</evidence>
<sequence length="327" mass="35775">MSQPDASGLKGARVSTGSTFLSRLKMGLRQHGVECRKGLHEIFRAPFSSFMTIAVLAIALALPAGFHVFLKNAQNVSSGWDNATQISLFIESNISSQQVISLKGQLEKSEKIAEVSYISREAGLKEFKELSGFGDALSYLEDNPLPDTLVITPTESHSSPQASQALLAELEALPEVELAQLDLQWVRKLYSMMAIAERAVSALGLLLGLAVLLIVGNTIRLAIQNRREEIQIIKLVGATDAFIRRPFLYSGLWYGIFAGALSWILVNSSVFWLKDPVRNLAGLYDSQFQLSGLAFLEALQLIAIATSLGFLGSWLSVGRHIRDIEPT</sequence>
<dbReference type="InterPro" id="IPR047590">
    <property type="entry name" value="FtsX_proteobact-type"/>
</dbReference>
<dbReference type="InterPro" id="IPR004513">
    <property type="entry name" value="FtsX"/>
</dbReference>
<comment type="subunit">
    <text evidence="3">Forms a membrane-associated complex with FtsE.</text>
</comment>
<feature type="domain" description="FtsX extracellular" evidence="15">
    <location>
        <begin position="85"/>
        <end position="177"/>
    </location>
</feature>
<keyword evidence="11 12" id="KW-0131">Cell cycle</keyword>
<dbReference type="EMBL" id="QGGU01000012">
    <property type="protein sequence ID" value="PWK46827.1"/>
    <property type="molecule type" value="Genomic_DNA"/>
</dbReference>
<keyword evidence="10 12" id="KW-0472">Membrane</keyword>
<evidence type="ECO:0000256" key="1">
    <source>
        <dbReference type="ARBA" id="ARBA00004429"/>
    </source>
</evidence>
<evidence type="ECO:0000313" key="16">
    <source>
        <dbReference type="EMBL" id="PWK46827.1"/>
    </source>
</evidence>
<dbReference type="InterPro" id="IPR003838">
    <property type="entry name" value="ABC3_permease_C"/>
</dbReference>
<evidence type="ECO:0000256" key="9">
    <source>
        <dbReference type="ARBA" id="ARBA00022989"/>
    </source>
</evidence>
<evidence type="ECO:0000256" key="3">
    <source>
        <dbReference type="ARBA" id="ARBA00011160"/>
    </source>
</evidence>
<dbReference type="RefSeq" id="WP_109764698.1">
    <property type="nucleotide sequence ID" value="NZ_QGGU01000012.1"/>
</dbReference>
<keyword evidence="9 13" id="KW-1133">Transmembrane helix</keyword>
<comment type="caution">
    <text evidence="16">The sequence shown here is derived from an EMBL/GenBank/DDBJ whole genome shotgun (WGS) entry which is preliminary data.</text>
</comment>
<organism evidence="16 17">
    <name type="scientific">Pleionea mediterranea</name>
    <dbReference type="NCBI Taxonomy" id="523701"/>
    <lineage>
        <taxon>Bacteria</taxon>
        <taxon>Pseudomonadati</taxon>
        <taxon>Pseudomonadota</taxon>
        <taxon>Gammaproteobacteria</taxon>
        <taxon>Oceanospirillales</taxon>
        <taxon>Pleioneaceae</taxon>
        <taxon>Pleionea</taxon>
    </lineage>
</organism>
<dbReference type="PANTHER" id="PTHR47755">
    <property type="entry name" value="CELL DIVISION PROTEIN FTSX"/>
    <property type="match status" value="1"/>
</dbReference>
<evidence type="ECO:0000256" key="6">
    <source>
        <dbReference type="ARBA" id="ARBA00022519"/>
    </source>
</evidence>
<feature type="transmembrane region" description="Helical" evidence="13">
    <location>
        <begin position="293"/>
        <end position="317"/>
    </location>
</feature>
<feature type="transmembrane region" description="Helical" evidence="13">
    <location>
        <begin position="252"/>
        <end position="273"/>
    </location>
</feature>
<feature type="transmembrane region" description="Helical" evidence="13">
    <location>
        <begin position="199"/>
        <end position="223"/>
    </location>
</feature>
<accession>A0A316FXM0</accession>
<proteinExistence type="inferred from homology"/>
<keyword evidence="17" id="KW-1185">Reference proteome</keyword>
<evidence type="ECO:0000259" key="14">
    <source>
        <dbReference type="Pfam" id="PF02687"/>
    </source>
</evidence>
<keyword evidence="5 12" id="KW-1003">Cell membrane</keyword>
<keyword evidence="6 12" id="KW-0997">Cell inner membrane</keyword>
<dbReference type="PANTHER" id="PTHR47755:SF1">
    <property type="entry name" value="CELL DIVISION PROTEIN FTSX"/>
    <property type="match status" value="1"/>
</dbReference>
<dbReference type="AlphaFoldDB" id="A0A316FXM0"/>
<keyword evidence="8 13" id="KW-0812">Transmembrane</keyword>
<evidence type="ECO:0000256" key="4">
    <source>
        <dbReference type="ARBA" id="ARBA00021907"/>
    </source>
</evidence>
<dbReference type="InterPro" id="IPR040690">
    <property type="entry name" value="FtsX_ECD"/>
</dbReference>
<dbReference type="Pfam" id="PF02687">
    <property type="entry name" value="FtsX"/>
    <property type="match status" value="1"/>
</dbReference>
<evidence type="ECO:0000313" key="17">
    <source>
        <dbReference type="Proteomes" id="UP000245790"/>
    </source>
</evidence>
<dbReference type="GO" id="GO:0051301">
    <property type="term" value="P:cell division"/>
    <property type="evidence" value="ECO:0007669"/>
    <property type="project" value="UniProtKB-KW"/>
</dbReference>
<dbReference type="Gene3D" id="3.30.70.3040">
    <property type="match status" value="1"/>
</dbReference>
<reference evidence="16 17" key="1">
    <citation type="submission" date="2018-05" db="EMBL/GenBank/DDBJ databases">
        <title>Genomic Encyclopedia of Type Strains, Phase IV (KMG-IV): sequencing the most valuable type-strain genomes for metagenomic binning, comparative biology and taxonomic classification.</title>
        <authorList>
            <person name="Goeker M."/>
        </authorList>
    </citation>
    <scope>NUCLEOTIDE SEQUENCE [LARGE SCALE GENOMIC DNA]</scope>
    <source>
        <strain evidence="16 17">DSM 25350</strain>
    </source>
</reference>
<dbReference type="Pfam" id="PF18075">
    <property type="entry name" value="FtsX_ECD"/>
    <property type="match status" value="1"/>
</dbReference>
<evidence type="ECO:0000256" key="12">
    <source>
        <dbReference type="PIRNR" id="PIRNR003097"/>
    </source>
</evidence>
<dbReference type="OrthoDB" id="9813411at2"/>